<evidence type="ECO:0000256" key="1">
    <source>
        <dbReference type="SAM" id="MobiDB-lite"/>
    </source>
</evidence>
<reference evidence="2" key="1">
    <citation type="submission" date="2020-11" db="EMBL/GenBank/DDBJ databases">
        <authorList>
            <person name="Koelle M."/>
            <person name="Horta M.A.C."/>
            <person name="Nowrousian M."/>
            <person name="Ohm R.A."/>
            <person name="Benz P."/>
            <person name="Pilgard A."/>
        </authorList>
    </citation>
    <scope>NUCLEOTIDE SEQUENCE</scope>
    <source>
        <strain evidence="2">FPRL280</strain>
    </source>
</reference>
<feature type="compositionally biased region" description="Acidic residues" evidence="1">
    <location>
        <begin position="442"/>
        <end position="452"/>
    </location>
</feature>
<protein>
    <submittedName>
        <fullName evidence="2">Uncharacterized protein</fullName>
    </submittedName>
</protein>
<feature type="region of interest" description="Disordered" evidence="1">
    <location>
        <begin position="1"/>
        <end position="24"/>
    </location>
</feature>
<dbReference type="AlphaFoldDB" id="A0A8H7NT02"/>
<feature type="region of interest" description="Disordered" evidence="1">
    <location>
        <begin position="60"/>
        <end position="121"/>
    </location>
</feature>
<organism evidence="2 3">
    <name type="scientific">Rhodonia placenta</name>
    <dbReference type="NCBI Taxonomy" id="104341"/>
    <lineage>
        <taxon>Eukaryota</taxon>
        <taxon>Fungi</taxon>
        <taxon>Dikarya</taxon>
        <taxon>Basidiomycota</taxon>
        <taxon>Agaricomycotina</taxon>
        <taxon>Agaricomycetes</taxon>
        <taxon>Polyporales</taxon>
        <taxon>Adustoporiaceae</taxon>
        <taxon>Rhodonia</taxon>
    </lineage>
</organism>
<sequence>MDQAGSPNLSSTLESVQIPDPAHDAKAEGTIVAVEVIDNGNGNGNAVPLDDVPPIAVNAEASVSDIKRRPGRPKKQPAPAEQPRVKRPVGRPRKDGLPAGSVGPRRPTRPRKRPPGTFAAHQSISAPFPYAVRRFFQPQFNFPPPESMQTQWRASVPPMASLQRPPPAPRPVSHMSIPIDPSLDRDNWPELSRTRPDIFLHTLVMTLQAPNLVSSGGPTVEEAFKSHLVSLTPNKNAPSIPTLYSILKTFWLPSSPVYFSLTSSASTTRTPSDHRFFYWDPHTLVFNGIACPACSAPLMNRGRIGTGPIKVYDLHKPFFIIGCEYQCKSPVCVAAAGTEGRRFASTDLSILRALPPKLRDEFPALLIHGVPDLGSGPEIWNWQGMGVSIALWNMVHASLRTGSRKETILEIIQAVQQGVPEDYAPFPPMPLPQQLEQPIRGEEEEEEEEDTQEAAQVEGDLEYPKDKTTDEFNEAWHANSGAVEVAAGGVPGEAGSSTVAAAALGEPNGNAGDQPAPPPPPFAQFGQPAPPPMYQPYGYVPYPYLQAPGEANAPNPNVLKRTFSIVDGTPDPEVGMPLHKRVRHCCKCGSNECKGKGGRSFCQNPCQDCGKVDCKGRNNLPSQSIHIGKVGQKPAAGGVGSGADTSTSGRCWATEDREVDAGCHPLVLSPSLSVMDDMSLFRRNLVYNTCLTP</sequence>
<name>A0A8H7NT02_9APHY</name>
<dbReference type="Proteomes" id="UP000639403">
    <property type="component" value="Unassembled WGS sequence"/>
</dbReference>
<evidence type="ECO:0000313" key="2">
    <source>
        <dbReference type="EMBL" id="KAF9801120.1"/>
    </source>
</evidence>
<feature type="region of interest" description="Disordered" evidence="1">
    <location>
        <begin position="420"/>
        <end position="464"/>
    </location>
</feature>
<dbReference type="EMBL" id="JADOXO010000701">
    <property type="protein sequence ID" value="KAF9801120.1"/>
    <property type="molecule type" value="Genomic_DNA"/>
</dbReference>
<feature type="compositionally biased region" description="Polar residues" evidence="1">
    <location>
        <begin position="1"/>
        <end position="15"/>
    </location>
</feature>
<accession>A0A8H7NT02</accession>
<reference evidence="2" key="2">
    <citation type="journal article" name="Front. Microbiol.">
        <title>Degradative Capacity of Two Strains of Rhodonia placenta: From Phenotype to Genotype.</title>
        <authorList>
            <person name="Kolle M."/>
            <person name="Horta M.A.C."/>
            <person name="Nowrousian M."/>
            <person name="Ohm R.A."/>
            <person name="Benz J.P."/>
            <person name="Pilgard A."/>
        </authorList>
    </citation>
    <scope>NUCLEOTIDE SEQUENCE</scope>
    <source>
        <strain evidence="2">FPRL280</strain>
    </source>
</reference>
<proteinExistence type="predicted"/>
<comment type="caution">
    <text evidence="2">The sequence shown here is derived from an EMBL/GenBank/DDBJ whole genome shotgun (WGS) entry which is preliminary data.</text>
</comment>
<evidence type="ECO:0000313" key="3">
    <source>
        <dbReference type="Proteomes" id="UP000639403"/>
    </source>
</evidence>
<gene>
    <name evidence="2" type="ORF">IEO21_10203</name>
</gene>